<reference evidence="2" key="2">
    <citation type="submission" date="2013-10" db="EMBL/GenBank/DDBJ databases">
        <authorList>
            <person name="Aslett M."/>
        </authorList>
    </citation>
    <scope>NUCLEOTIDE SEQUENCE [LARGE SCALE GENOMIC DNA]</scope>
    <source>
        <strain evidence="2">Houghton</strain>
    </source>
</reference>
<evidence type="ECO:0000256" key="1">
    <source>
        <dbReference type="SAM" id="MobiDB-lite"/>
    </source>
</evidence>
<accession>U6LWI7</accession>
<feature type="region of interest" description="Disordered" evidence="1">
    <location>
        <begin position="21"/>
        <end position="52"/>
    </location>
</feature>
<organism evidence="2 3">
    <name type="scientific">Eimeria brunetti</name>
    <dbReference type="NCBI Taxonomy" id="51314"/>
    <lineage>
        <taxon>Eukaryota</taxon>
        <taxon>Sar</taxon>
        <taxon>Alveolata</taxon>
        <taxon>Apicomplexa</taxon>
        <taxon>Conoidasida</taxon>
        <taxon>Coccidia</taxon>
        <taxon>Eucoccidiorida</taxon>
        <taxon>Eimeriorina</taxon>
        <taxon>Eimeriidae</taxon>
        <taxon>Eimeria</taxon>
    </lineage>
</organism>
<reference evidence="2" key="1">
    <citation type="submission" date="2013-10" db="EMBL/GenBank/DDBJ databases">
        <title>Genomic analysis of the causative agents of coccidiosis in chickens.</title>
        <authorList>
            <person name="Reid A.J."/>
            <person name="Blake D."/>
            <person name="Billington K."/>
            <person name="Browne H."/>
            <person name="Dunn M."/>
            <person name="Hung S."/>
            <person name="Kawahara F."/>
            <person name="Miranda-Saavedra D."/>
            <person name="Mourier T."/>
            <person name="Nagra H."/>
            <person name="Otto T.D."/>
            <person name="Rawlings N."/>
            <person name="Sanchez A."/>
            <person name="Sanders M."/>
            <person name="Subramaniam C."/>
            <person name="Tay Y."/>
            <person name="Dear P."/>
            <person name="Doerig C."/>
            <person name="Gruber A."/>
            <person name="Parkinson J."/>
            <person name="Shirley M."/>
            <person name="Wan K.L."/>
            <person name="Berriman M."/>
            <person name="Tomley F."/>
            <person name="Pain A."/>
        </authorList>
    </citation>
    <scope>NUCLEOTIDE SEQUENCE [LARGE SCALE GENOMIC DNA]</scope>
    <source>
        <strain evidence="2">Houghton</strain>
    </source>
</reference>
<keyword evidence="2" id="KW-0808">Transferase</keyword>
<dbReference type="Proteomes" id="UP000030750">
    <property type="component" value="Unassembled WGS sequence"/>
</dbReference>
<evidence type="ECO:0000313" key="2">
    <source>
        <dbReference type="EMBL" id="CDJ53638.1"/>
    </source>
</evidence>
<dbReference type="Gene3D" id="3.10.10.10">
    <property type="entry name" value="HIV Type 1 Reverse Transcriptase, subunit A, domain 1"/>
    <property type="match status" value="1"/>
</dbReference>
<keyword evidence="2" id="KW-0695">RNA-directed DNA polymerase</keyword>
<keyword evidence="3" id="KW-1185">Reference proteome</keyword>
<dbReference type="AlphaFoldDB" id="U6LWI7"/>
<dbReference type="InterPro" id="IPR043502">
    <property type="entry name" value="DNA/RNA_pol_sf"/>
</dbReference>
<dbReference type="EMBL" id="HG713375">
    <property type="protein sequence ID" value="CDJ53638.1"/>
    <property type="molecule type" value="Genomic_DNA"/>
</dbReference>
<dbReference type="VEuPathDB" id="ToxoDB:EBH_0008060"/>
<name>U6LWI7_9EIME</name>
<dbReference type="OrthoDB" id="2431547at2759"/>
<proteinExistence type="predicted"/>
<evidence type="ECO:0000313" key="3">
    <source>
        <dbReference type="Proteomes" id="UP000030750"/>
    </source>
</evidence>
<sequence length="189" mass="21136">MLLDEGQEALSCALIGKYSTHSGQASHDAPALETPAEDEKESPSPTAKPEHTHFEAWVKSADTWDIPLEIMEVLRPHRTVFPGTLRAGLPQKHPHDHHILLVFGSLQAKSAIYRMTPDLLNFHRQVIAKLSADGWIGPTYLPICSPTIMVDTFDDGSGERKMLMVVNYQALNAFYDRPWLPVSPYSNYS</sequence>
<dbReference type="SUPFAM" id="SSF56672">
    <property type="entry name" value="DNA/RNA polymerases"/>
    <property type="match status" value="1"/>
</dbReference>
<keyword evidence="2" id="KW-0548">Nucleotidyltransferase</keyword>
<protein>
    <submittedName>
        <fullName evidence="2">Reverse transcriptase, related</fullName>
    </submittedName>
</protein>
<dbReference type="GO" id="GO:0003964">
    <property type="term" value="F:RNA-directed DNA polymerase activity"/>
    <property type="evidence" value="ECO:0007669"/>
    <property type="project" value="UniProtKB-KW"/>
</dbReference>
<gene>
    <name evidence="2" type="ORF">EBH_0008060</name>
</gene>